<keyword evidence="2 5" id="KW-0812">Transmembrane</keyword>
<dbReference type="AlphaFoldDB" id="A0ABD5ZQL8"/>
<feature type="transmembrane region" description="Helical" evidence="5">
    <location>
        <begin position="334"/>
        <end position="356"/>
    </location>
</feature>
<dbReference type="Proteomes" id="UP001596398">
    <property type="component" value="Unassembled WGS sequence"/>
</dbReference>
<dbReference type="GO" id="GO:0009003">
    <property type="term" value="F:signal peptidase activity"/>
    <property type="evidence" value="ECO:0007669"/>
    <property type="project" value="UniProtKB-EC"/>
</dbReference>
<evidence type="ECO:0000313" key="6">
    <source>
        <dbReference type="EMBL" id="MFC7235743.1"/>
    </source>
</evidence>
<organism evidence="6 7">
    <name type="scientific">Halosegnis marinus</name>
    <dbReference type="NCBI Taxonomy" id="3034023"/>
    <lineage>
        <taxon>Archaea</taxon>
        <taxon>Methanobacteriati</taxon>
        <taxon>Methanobacteriota</taxon>
        <taxon>Stenosarchaea group</taxon>
        <taxon>Halobacteria</taxon>
        <taxon>Halobacteriales</taxon>
        <taxon>Natronomonadaceae</taxon>
        <taxon>Halosegnis</taxon>
    </lineage>
</organism>
<feature type="transmembrane region" description="Helical" evidence="5">
    <location>
        <begin position="205"/>
        <end position="228"/>
    </location>
</feature>
<protein>
    <submittedName>
        <fullName evidence="6">Signal peptidase I</fullName>
        <ecNumber evidence="6">3.4.21.89</ecNumber>
    </submittedName>
</protein>
<gene>
    <name evidence="6" type="ORF">ACFQJ4_10490</name>
</gene>
<evidence type="ECO:0000256" key="5">
    <source>
        <dbReference type="SAM" id="Phobius"/>
    </source>
</evidence>
<evidence type="ECO:0000256" key="3">
    <source>
        <dbReference type="ARBA" id="ARBA00022989"/>
    </source>
</evidence>
<proteinExistence type="predicted"/>
<dbReference type="InterPro" id="IPR019533">
    <property type="entry name" value="Peptidase_S26"/>
</dbReference>
<dbReference type="GeneID" id="79267440"/>
<evidence type="ECO:0000256" key="1">
    <source>
        <dbReference type="ARBA" id="ARBA00004370"/>
    </source>
</evidence>
<dbReference type="EC" id="3.4.21.89" evidence="6"/>
<keyword evidence="4 5" id="KW-0472">Membrane</keyword>
<dbReference type="InterPro" id="IPR001733">
    <property type="entry name" value="Peptidase_S26B"/>
</dbReference>
<sequence length="379" mass="39790">MKRGLVRGGELLVVCFVLAMVAGQLLGQPVLLSYVTTGSMSPTLDPGEGFVAVPSAVADVEEGDVVTFRAEELNGGGLTTHRVVGETERGYVTKGDANPFTDQDGDEPPVKESQIVAVAWQPGGQVLAVPFVGTLVEGSRMALAGTQRRLAAALGTRSLLGTTGLAYLVFALSVVWYLVEAYRDRGAGRERTRDRSRDDGFDPRVVVALLALVVVASATAAMVVPAGAQKYGVVSAESDAPGPRVIETGTEETVTYPVGNGGVIPVVSFLEPGSEGVAVEPGEVSVGPRAVRNATVTLSAPPETGYYRRFVVEHRYLALLPRSHIRALYGVHPWLPLVAIDALLAGSFYAVGTAMVGSGRVRSRKREGRNTGLLGGILP</sequence>
<evidence type="ECO:0000313" key="7">
    <source>
        <dbReference type="Proteomes" id="UP001596398"/>
    </source>
</evidence>
<evidence type="ECO:0000256" key="2">
    <source>
        <dbReference type="ARBA" id="ARBA00022692"/>
    </source>
</evidence>
<dbReference type="SUPFAM" id="SSF51306">
    <property type="entry name" value="LexA/Signal peptidase"/>
    <property type="match status" value="1"/>
</dbReference>
<accession>A0ABD5ZQL8</accession>
<reference evidence="6 7" key="1">
    <citation type="journal article" date="2019" name="Int. J. Syst. Evol. Microbiol.">
        <title>The Global Catalogue of Microorganisms (GCM) 10K type strain sequencing project: providing services to taxonomists for standard genome sequencing and annotation.</title>
        <authorList>
            <consortium name="The Broad Institute Genomics Platform"/>
            <consortium name="The Broad Institute Genome Sequencing Center for Infectious Disease"/>
            <person name="Wu L."/>
            <person name="Ma J."/>
        </authorList>
    </citation>
    <scope>NUCLEOTIDE SEQUENCE [LARGE SCALE GENOMIC DNA]</scope>
    <source>
        <strain evidence="6 7">DT85</strain>
    </source>
</reference>
<comment type="subcellular location">
    <subcellularLocation>
        <location evidence="1">Membrane</location>
    </subcellularLocation>
</comment>
<keyword evidence="3 5" id="KW-1133">Transmembrane helix</keyword>
<keyword evidence="6" id="KW-0378">Hydrolase</keyword>
<dbReference type="CDD" id="cd06530">
    <property type="entry name" value="S26_SPase_I"/>
    <property type="match status" value="1"/>
</dbReference>
<dbReference type="InterPro" id="IPR036286">
    <property type="entry name" value="LexA/Signal_pep-like_sf"/>
</dbReference>
<comment type="caution">
    <text evidence="6">The sequence shown here is derived from an EMBL/GenBank/DDBJ whole genome shotgun (WGS) entry which is preliminary data.</text>
</comment>
<keyword evidence="7" id="KW-1185">Reference proteome</keyword>
<dbReference type="NCBIfam" id="TIGR02228">
    <property type="entry name" value="sigpep_I_arch"/>
    <property type="match status" value="1"/>
</dbReference>
<dbReference type="GO" id="GO:0016020">
    <property type="term" value="C:membrane"/>
    <property type="evidence" value="ECO:0007669"/>
    <property type="project" value="UniProtKB-SubCell"/>
</dbReference>
<dbReference type="EMBL" id="JBHTAP010000001">
    <property type="protein sequence ID" value="MFC7235743.1"/>
    <property type="molecule type" value="Genomic_DNA"/>
</dbReference>
<feature type="transmembrane region" description="Helical" evidence="5">
    <location>
        <begin position="159"/>
        <end position="179"/>
    </location>
</feature>
<evidence type="ECO:0000256" key="4">
    <source>
        <dbReference type="ARBA" id="ARBA00023136"/>
    </source>
</evidence>
<dbReference type="RefSeq" id="WP_276233882.1">
    <property type="nucleotide sequence ID" value="NZ_CP119802.1"/>
</dbReference>
<name>A0ABD5ZQL8_9EURY</name>